<dbReference type="Pfam" id="PF01425">
    <property type="entry name" value="Amidase"/>
    <property type="match status" value="1"/>
</dbReference>
<gene>
    <name evidence="2" type="ORF">PENTCL1PPCAC_20608</name>
</gene>
<dbReference type="GO" id="GO:0004040">
    <property type="term" value="F:amidase activity"/>
    <property type="evidence" value="ECO:0007669"/>
    <property type="project" value="TreeGrafter"/>
</dbReference>
<accession>A0AAV5TWN5</accession>
<feature type="domain" description="Amidase" evidence="1">
    <location>
        <begin position="93"/>
        <end position="261"/>
    </location>
</feature>
<evidence type="ECO:0000259" key="1">
    <source>
        <dbReference type="Pfam" id="PF01425"/>
    </source>
</evidence>
<feature type="non-terminal residue" evidence="2">
    <location>
        <position position="263"/>
    </location>
</feature>
<sequence>FQVRSSLRIIAVCLLGDERSAVMGNAMPWGMISEQKRAIQRSQKKRHDTFEQIKSCVHSDDKNVMELRAAIIGRSFEQLRDALQQEELIAVEVHEAYMWNALQVQDRLNCLNEVIVESFEWAREMDEKWRGKKEKPPLYGVPFSVKPNFYMKGYDCNLGLGKYVDSPMKYECTFVTHLRYLGGVPFVITTVPQALLSFVCSSSVYGTTANPHDITRGPGGSSGGEGALTAAGGTPFGIGYDLLGSLRIPANMCGLTTHKPTEA</sequence>
<dbReference type="PANTHER" id="PTHR45847:SF6">
    <property type="entry name" value="FATTY ACID AMIDE HYDROLASE"/>
    <property type="match status" value="1"/>
</dbReference>
<dbReference type="AlphaFoldDB" id="A0AAV5TWN5"/>
<dbReference type="GO" id="GO:0017064">
    <property type="term" value="F:fatty acid amide hydrolase activity"/>
    <property type="evidence" value="ECO:0007669"/>
    <property type="project" value="TreeGrafter"/>
</dbReference>
<keyword evidence="3" id="KW-1185">Reference proteome</keyword>
<evidence type="ECO:0000313" key="2">
    <source>
        <dbReference type="EMBL" id="GMS98433.1"/>
    </source>
</evidence>
<dbReference type="PANTHER" id="PTHR45847">
    <property type="entry name" value="FATTY ACID AMIDE HYDROLASE"/>
    <property type="match status" value="1"/>
</dbReference>
<comment type="caution">
    <text evidence="2">The sequence shown here is derived from an EMBL/GenBank/DDBJ whole genome shotgun (WGS) entry which is preliminary data.</text>
</comment>
<dbReference type="Gene3D" id="3.90.1300.10">
    <property type="entry name" value="Amidase signature (AS) domain"/>
    <property type="match status" value="1"/>
</dbReference>
<dbReference type="GO" id="GO:0009062">
    <property type="term" value="P:fatty acid catabolic process"/>
    <property type="evidence" value="ECO:0007669"/>
    <property type="project" value="TreeGrafter"/>
</dbReference>
<dbReference type="SUPFAM" id="SSF75304">
    <property type="entry name" value="Amidase signature (AS) enzymes"/>
    <property type="match status" value="1"/>
</dbReference>
<dbReference type="InterPro" id="IPR036928">
    <property type="entry name" value="AS_sf"/>
</dbReference>
<name>A0AAV5TWN5_9BILA</name>
<proteinExistence type="predicted"/>
<dbReference type="Proteomes" id="UP001432027">
    <property type="component" value="Unassembled WGS sequence"/>
</dbReference>
<reference evidence="2" key="1">
    <citation type="submission" date="2023-10" db="EMBL/GenBank/DDBJ databases">
        <title>Genome assembly of Pristionchus species.</title>
        <authorList>
            <person name="Yoshida K."/>
            <person name="Sommer R.J."/>
        </authorList>
    </citation>
    <scope>NUCLEOTIDE SEQUENCE</scope>
    <source>
        <strain evidence="2">RS0144</strain>
    </source>
</reference>
<organism evidence="2 3">
    <name type="scientific">Pristionchus entomophagus</name>
    <dbReference type="NCBI Taxonomy" id="358040"/>
    <lineage>
        <taxon>Eukaryota</taxon>
        <taxon>Metazoa</taxon>
        <taxon>Ecdysozoa</taxon>
        <taxon>Nematoda</taxon>
        <taxon>Chromadorea</taxon>
        <taxon>Rhabditida</taxon>
        <taxon>Rhabditina</taxon>
        <taxon>Diplogasteromorpha</taxon>
        <taxon>Diplogasteroidea</taxon>
        <taxon>Neodiplogasteridae</taxon>
        <taxon>Pristionchus</taxon>
    </lineage>
</organism>
<protein>
    <recommendedName>
        <fullName evidence="1">Amidase domain-containing protein</fullName>
    </recommendedName>
</protein>
<dbReference type="InterPro" id="IPR023631">
    <property type="entry name" value="Amidase_dom"/>
</dbReference>
<feature type="non-terminal residue" evidence="2">
    <location>
        <position position="1"/>
    </location>
</feature>
<dbReference type="InterPro" id="IPR052096">
    <property type="entry name" value="Endocannabinoid_amidase"/>
</dbReference>
<dbReference type="EMBL" id="BTSX01000005">
    <property type="protein sequence ID" value="GMS98433.1"/>
    <property type="molecule type" value="Genomic_DNA"/>
</dbReference>
<evidence type="ECO:0000313" key="3">
    <source>
        <dbReference type="Proteomes" id="UP001432027"/>
    </source>
</evidence>